<dbReference type="SUPFAM" id="SSF51735">
    <property type="entry name" value="NAD(P)-binding Rossmann-fold domains"/>
    <property type="match status" value="1"/>
</dbReference>
<evidence type="ECO:0000259" key="6">
    <source>
        <dbReference type="Pfam" id="PF00107"/>
    </source>
</evidence>
<evidence type="ECO:0000259" key="7">
    <source>
        <dbReference type="Pfam" id="PF08240"/>
    </source>
</evidence>
<organism evidence="8 9">
    <name type="scientific">Venturia nashicola</name>
    <dbReference type="NCBI Taxonomy" id="86259"/>
    <lineage>
        <taxon>Eukaryota</taxon>
        <taxon>Fungi</taxon>
        <taxon>Dikarya</taxon>
        <taxon>Ascomycota</taxon>
        <taxon>Pezizomycotina</taxon>
        <taxon>Dothideomycetes</taxon>
        <taxon>Pleosporomycetidae</taxon>
        <taxon>Venturiales</taxon>
        <taxon>Venturiaceae</taxon>
        <taxon>Venturia</taxon>
    </lineage>
</organism>
<dbReference type="Proteomes" id="UP000298493">
    <property type="component" value="Unassembled WGS sequence"/>
</dbReference>
<evidence type="ECO:0000256" key="2">
    <source>
        <dbReference type="ARBA" id="ARBA00008072"/>
    </source>
</evidence>
<dbReference type="InterPro" id="IPR011032">
    <property type="entry name" value="GroES-like_sf"/>
</dbReference>
<dbReference type="Gene3D" id="3.90.180.10">
    <property type="entry name" value="Medium-chain alcohol dehydrogenases, catalytic domain"/>
    <property type="match status" value="1"/>
</dbReference>
<proteinExistence type="inferred from homology"/>
<comment type="similarity">
    <text evidence="2">Belongs to the zinc-containing alcohol dehydrogenase family.</text>
</comment>
<dbReference type="GO" id="GO:0046872">
    <property type="term" value="F:metal ion binding"/>
    <property type="evidence" value="ECO:0007669"/>
    <property type="project" value="UniProtKB-KW"/>
</dbReference>
<evidence type="ECO:0000256" key="1">
    <source>
        <dbReference type="ARBA" id="ARBA00001947"/>
    </source>
</evidence>
<dbReference type="OrthoDB" id="256333at2759"/>
<dbReference type="STRING" id="86259.A0A4Z1NKA7"/>
<name>A0A4Z1NKA7_9PEZI</name>
<dbReference type="Gene3D" id="3.40.50.720">
    <property type="entry name" value="NAD(P)-binding Rossmann-like Domain"/>
    <property type="match status" value="1"/>
</dbReference>
<dbReference type="Pfam" id="PF00107">
    <property type="entry name" value="ADH_zinc_N"/>
    <property type="match status" value="1"/>
</dbReference>
<feature type="domain" description="Alcohol dehydrogenase-like C-terminal" evidence="6">
    <location>
        <begin position="176"/>
        <end position="245"/>
    </location>
</feature>
<keyword evidence="4" id="KW-0862">Zinc</keyword>
<accession>A0A4Z1NKA7</accession>
<comment type="caution">
    <text evidence="8">The sequence shown here is derived from an EMBL/GenBank/DDBJ whole genome shotgun (WGS) entry which is preliminary data.</text>
</comment>
<reference evidence="8 9" key="1">
    <citation type="submission" date="2019-04" db="EMBL/GenBank/DDBJ databases">
        <title>High contiguity whole genome sequence and gene annotation resource for two Venturia nashicola isolates.</title>
        <authorList>
            <person name="Prokchorchik M."/>
            <person name="Won K."/>
            <person name="Lee Y."/>
            <person name="Choi E.D."/>
            <person name="Segonzac C."/>
            <person name="Sohn K.H."/>
        </authorList>
    </citation>
    <scope>NUCLEOTIDE SEQUENCE [LARGE SCALE GENOMIC DNA]</scope>
    <source>
        <strain evidence="8 9">PRI2</strain>
    </source>
</reference>
<feature type="domain" description="Alcohol dehydrogenase-like N-terminal" evidence="7">
    <location>
        <begin position="49"/>
        <end position="128"/>
    </location>
</feature>
<dbReference type="InterPro" id="IPR013154">
    <property type="entry name" value="ADH-like_N"/>
</dbReference>
<evidence type="ECO:0000256" key="4">
    <source>
        <dbReference type="ARBA" id="ARBA00022833"/>
    </source>
</evidence>
<dbReference type="Pfam" id="PF08240">
    <property type="entry name" value="ADH_N"/>
    <property type="match status" value="1"/>
</dbReference>
<keyword evidence="5" id="KW-0520">NAD</keyword>
<protein>
    <submittedName>
        <fullName evidence="8">Putative glutathione-independent formaldehyde dehydrogenase protein</fullName>
    </submittedName>
</protein>
<comment type="cofactor">
    <cofactor evidence="1">
        <name>Zn(2+)</name>
        <dbReference type="ChEBI" id="CHEBI:29105"/>
    </cofactor>
</comment>
<evidence type="ECO:0000256" key="3">
    <source>
        <dbReference type="ARBA" id="ARBA00022723"/>
    </source>
</evidence>
<sequence>MMRLSKLRLPQFADPICTCIKAERQQNPAWYLGMSQAAGEFATRLTTGRHENMGIVEEIGEGVTLLNKGDRIVLPFNVADGRCQNCEEGKTAFCTGVNPGFAGGAYGYVAMGPYQGGQAQWLRVPYADFSALKLPPGKEFENDFILLADIFPTGWHGVELSGFQAGESIAVFGAGPVGLMAAYSAILRGASRVFVVDMVKERLDAAKKIGCIPINFTTSDPVEQIIKANGGMVDRAVDAVGYQAVDKSGSKEKPNIVLDQLIMVTRPTGGLGIPGLYVPADPGAPDEQAGKGQILISFGKLFEKGLSLGTGQVSSHARNMMYNADKFDKCNVKKYNRYLRDLIISGRAEPSFVVSNEISIDDASDAYTKFDKRIDGYTKVLIHPHEEF</sequence>
<dbReference type="InterPro" id="IPR036291">
    <property type="entry name" value="NAD(P)-bd_dom_sf"/>
</dbReference>
<dbReference type="SUPFAM" id="SSF50129">
    <property type="entry name" value="GroES-like"/>
    <property type="match status" value="1"/>
</dbReference>
<dbReference type="PANTHER" id="PTHR42813:SF3">
    <property type="entry name" value="GLUTATHIONE-INDEPENDENT FORMALDEHYDE DEHYDROGENASE"/>
    <property type="match status" value="1"/>
</dbReference>
<dbReference type="AlphaFoldDB" id="A0A4Z1NKA7"/>
<evidence type="ECO:0000256" key="5">
    <source>
        <dbReference type="ARBA" id="ARBA00023027"/>
    </source>
</evidence>
<keyword evidence="9" id="KW-1185">Reference proteome</keyword>
<dbReference type="InterPro" id="IPR013149">
    <property type="entry name" value="ADH-like_C"/>
</dbReference>
<evidence type="ECO:0000313" key="8">
    <source>
        <dbReference type="EMBL" id="TID16181.1"/>
    </source>
</evidence>
<dbReference type="CDD" id="cd08282">
    <property type="entry name" value="PFDH_like"/>
    <property type="match status" value="1"/>
</dbReference>
<evidence type="ECO:0000313" key="9">
    <source>
        <dbReference type="Proteomes" id="UP000298493"/>
    </source>
</evidence>
<keyword evidence="3" id="KW-0479">Metal-binding</keyword>
<dbReference type="EMBL" id="SNSC02000019">
    <property type="protein sequence ID" value="TID16181.1"/>
    <property type="molecule type" value="Genomic_DNA"/>
</dbReference>
<gene>
    <name evidence="8" type="ORF">E6O75_ATG09239</name>
</gene>
<dbReference type="PANTHER" id="PTHR42813">
    <property type="entry name" value="ZINC-TYPE ALCOHOL DEHYDROGENASE-LIKE"/>
    <property type="match status" value="1"/>
</dbReference>